<dbReference type="PRINTS" id="PR01036">
    <property type="entry name" value="TCRTETB"/>
</dbReference>
<feature type="transmembrane region" description="Helical" evidence="7">
    <location>
        <begin position="310"/>
        <end position="330"/>
    </location>
</feature>
<dbReference type="Gene3D" id="1.20.1720.10">
    <property type="entry name" value="Multidrug resistance protein D"/>
    <property type="match status" value="1"/>
</dbReference>
<keyword evidence="3" id="KW-1003">Cell membrane</keyword>
<evidence type="ECO:0000256" key="6">
    <source>
        <dbReference type="ARBA" id="ARBA00023136"/>
    </source>
</evidence>
<evidence type="ECO:0000256" key="1">
    <source>
        <dbReference type="ARBA" id="ARBA00004651"/>
    </source>
</evidence>
<evidence type="ECO:0000313" key="10">
    <source>
        <dbReference type="RefSeq" id="WP_034412171.1"/>
    </source>
</evidence>
<dbReference type="Proteomes" id="UP000675920">
    <property type="component" value="Unplaced"/>
</dbReference>
<dbReference type="PROSITE" id="PS50850">
    <property type="entry name" value="MFS"/>
    <property type="match status" value="1"/>
</dbReference>
<dbReference type="RefSeq" id="WP_034412171.1">
    <property type="nucleotide sequence ID" value="NZ_KI519499.1"/>
</dbReference>
<organism evidence="9 10">
    <name type="scientific">Derxia gummosa DSM 723</name>
    <dbReference type="NCBI Taxonomy" id="1121388"/>
    <lineage>
        <taxon>Bacteria</taxon>
        <taxon>Pseudomonadati</taxon>
        <taxon>Pseudomonadota</taxon>
        <taxon>Betaproteobacteria</taxon>
        <taxon>Burkholderiales</taxon>
        <taxon>Alcaligenaceae</taxon>
        <taxon>Derxia</taxon>
    </lineage>
</organism>
<evidence type="ECO:0000256" key="7">
    <source>
        <dbReference type="SAM" id="Phobius"/>
    </source>
</evidence>
<feature type="transmembrane region" description="Helical" evidence="7">
    <location>
        <begin position="206"/>
        <end position="226"/>
    </location>
</feature>
<feature type="transmembrane region" description="Helical" evidence="7">
    <location>
        <begin position="55"/>
        <end position="74"/>
    </location>
</feature>
<dbReference type="PANTHER" id="PTHR23501:SF197">
    <property type="entry name" value="COMD"/>
    <property type="match status" value="1"/>
</dbReference>
<feature type="transmembrane region" description="Helical" evidence="7">
    <location>
        <begin position="342"/>
        <end position="360"/>
    </location>
</feature>
<evidence type="ECO:0000259" key="8">
    <source>
        <dbReference type="PROSITE" id="PS50850"/>
    </source>
</evidence>
<evidence type="ECO:0000256" key="3">
    <source>
        <dbReference type="ARBA" id="ARBA00022475"/>
    </source>
</evidence>
<dbReference type="FunFam" id="1.20.1720.10:FF:000004">
    <property type="entry name" value="EmrB/QacA family drug resistance transporter"/>
    <property type="match status" value="1"/>
</dbReference>
<evidence type="ECO:0000256" key="4">
    <source>
        <dbReference type="ARBA" id="ARBA00022692"/>
    </source>
</evidence>
<accession>A0A9U5C3M1</accession>
<dbReference type="GO" id="GO:0005886">
    <property type="term" value="C:plasma membrane"/>
    <property type="evidence" value="ECO:0007669"/>
    <property type="project" value="UniProtKB-SubCell"/>
</dbReference>
<dbReference type="AlphaFoldDB" id="A0A9U5C3M1"/>
<feature type="transmembrane region" description="Helical" evidence="7">
    <location>
        <begin position="232"/>
        <end position="254"/>
    </location>
</feature>
<feature type="transmembrane region" description="Helical" evidence="7">
    <location>
        <begin position="470"/>
        <end position="489"/>
    </location>
</feature>
<name>A0A9U5C3M1_9BURK</name>
<keyword evidence="2" id="KW-0813">Transport</keyword>
<feature type="transmembrane region" description="Helical" evidence="7">
    <location>
        <begin position="174"/>
        <end position="194"/>
    </location>
</feature>
<feature type="domain" description="Major facilitator superfamily (MFS) profile" evidence="8">
    <location>
        <begin position="21"/>
        <end position="493"/>
    </location>
</feature>
<keyword evidence="6 7" id="KW-0472">Membrane</keyword>
<evidence type="ECO:0000256" key="2">
    <source>
        <dbReference type="ARBA" id="ARBA00022448"/>
    </source>
</evidence>
<dbReference type="GO" id="GO:0022857">
    <property type="term" value="F:transmembrane transporter activity"/>
    <property type="evidence" value="ECO:0007669"/>
    <property type="project" value="InterPro"/>
</dbReference>
<feature type="transmembrane region" description="Helical" evidence="7">
    <location>
        <begin position="411"/>
        <end position="429"/>
    </location>
</feature>
<keyword evidence="9" id="KW-1185">Reference proteome</keyword>
<keyword evidence="5 7" id="KW-1133">Transmembrane helix</keyword>
<feature type="transmembrane region" description="Helical" evidence="7">
    <location>
        <begin position="275"/>
        <end position="298"/>
    </location>
</feature>
<dbReference type="InterPro" id="IPR011701">
    <property type="entry name" value="MFS"/>
</dbReference>
<feature type="transmembrane region" description="Helical" evidence="7">
    <location>
        <begin position="20"/>
        <end position="43"/>
    </location>
</feature>
<evidence type="ECO:0000256" key="5">
    <source>
        <dbReference type="ARBA" id="ARBA00022989"/>
    </source>
</evidence>
<feature type="transmembrane region" description="Helical" evidence="7">
    <location>
        <begin position="366"/>
        <end position="390"/>
    </location>
</feature>
<dbReference type="InterPro" id="IPR020846">
    <property type="entry name" value="MFS_dom"/>
</dbReference>
<dbReference type="Pfam" id="PF07690">
    <property type="entry name" value="MFS_1"/>
    <property type="match status" value="1"/>
</dbReference>
<evidence type="ECO:0000313" key="9">
    <source>
        <dbReference type="Proteomes" id="UP000675920"/>
    </source>
</evidence>
<dbReference type="PANTHER" id="PTHR23501">
    <property type="entry name" value="MAJOR FACILITATOR SUPERFAMILY"/>
    <property type="match status" value="1"/>
</dbReference>
<dbReference type="Gene3D" id="1.20.1250.20">
    <property type="entry name" value="MFS general substrate transporter like domains"/>
    <property type="match status" value="1"/>
</dbReference>
<feature type="transmembrane region" description="Helical" evidence="7">
    <location>
        <begin position="144"/>
        <end position="168"/>
    </location>
</feature>
<feature type="transmembrane region" description="Helical" evidence="7">
    <location>
        <begin position="86"/>
        <end position="105"/>
    </location>
</feature>
<dbReference type="SUPFAM" id="SSF103473">
    <property type="entry name" value="MFS general substrate transporter"/>
    <property type="match status" value="1"/>
</dbReference>
<keyword evidence="4 7" id="KW-0812">Transmembrane</keyword>
<sequence length="503" mass="52201">MPQASAASSIRPDPAPLPPLVMAGLMLSILLGALEQNIVGIALPSISLQLRGFEWMAWVISAYLIAQTISTPIYGRLGDLYGRRRVLAGAILLFVLASMACAAARSMPELVLARVLQGLGGGGLVTTAQAVIADMVPLRERGRYQGYISGVWAFAGAVGPIAGGFIAHWLSWRWIFWLNLPLGLLTLAIIWRALALLPASERRPRIDFTGALLMGGGTAALLVAVSRLGQGVAWQAPDQLALTLGGALAIAVFLRHERRTAQPLLPLGLLAEPTIARCNLGLSFAFAALMAVGLLLPLRLQMVAGLESDAASLWMLAFSLGVPLGAFSAGRYMLRSGHYRPALRLGMALVPAGLVLLALMPGNVPLASAMVVIVVGAALGAQLPTSLVAVQNAAPRDQVGIATALTVFTRLLGGAVGVACLGAIFLALLKASPAVDAGLQLSDVLSGAVAPVSGEQGAALRGATDHALRISFLVSALPSLAALFIVWGVDDRELRARPVAKAG</sequence>
<proteinExistence type="predicted"/>
<dbReference type="InterPro" id="IPR036259">
    <property type="entry name" value="MFS_trans_sf"/>
</dbReference>
<protein>
    <submittedName>
        <fullName evidence="10">MFS transporter</fullName>
    </submittedName>
</protein>
<comment type="subcellular location">
    <subcellularLocation>
        <location evidence="1">Cell membrane</location>
        <topology evidence="1">Multi-pass membrane protein</topology>
    </subcellularLocation>
</comment>
<reference evidence="10" key="1">
    <citation type="submission" date="2025-08" db="UniProtKB">
        <authorList>
            <consortium name="RefSeq"/>
        </authorList>
    </citation>
    <scope>IDENTIFICATION</scope>
</reference>